<reference evidence="5" key="1">
    <citation type="submission" date="2021-11" db="EMBL/GenBank/DDBJ databases">
        <title>Legionella maioricencis sp. nov., a new species isolated from hot water samples in Mallorca.</title>
        <authorList>
            <person name="Crespi S."/>
            <person name="Drasar V."/>
            <person name="Salva-Serra F."/>
            <person name="Jaen-Luchoro D."/>
            <person name="Pineiro-Iglesias B."/>
            <person name="Aliaga F."/>
            <person name="Fernandez-Juarez V."/>
            <person name="Coll G."/>
            <person name="Moore E.R.B."/>
            <person name="Bennasar-Figueras A."/>
        </authorList>
    </citation>
    <scope>NUCLEOTIDE SEQUENCE</scope>
    <source>
        <strain evidence="5">HCPI-6</strain>
    </source>
</reference>
<dbReference type="EMBL" id="JAJKBJ010000004">
    <property type="protein sequence ID" value="MCL9683432.1"/>
    <property type="molecule type" value="Genomic_DNA"/>
</dbReference>
<evidence type="ECO:0000256" key="1">
    <source>
        <dbReference type="ARBA" id="ARBA00001709"/>
    </source>
</evidence>
<gene>
    <name evidence="5" type="ORF">LOX96_04965</name>
</gene>
<comment type="catalytic activity">
    <reaction evidence="1">
        <text>3-hydroxy-2-methylpropanoyl-CoA + H2O = 3-hydroxy-2-methylpropanoate + CoA + H(+)</text>
        <dbReference type="Rhea" id="RHEA:20888"/>
        <dbReference type="ChEBI" id="CHEBI:11805"/>
        <dbReference type="ChEBI" id="CHEBI:15377"/>
        <dbReference type="ChEBI" id="CHEBI:15378"/>
        <dbReference type="ChEBI" id="CHEBI:57287"/>
        <dbReference type="ChEBI" id="CHEBI:57340"/>
        <dbReference type="EC" id="3.1.2.4"/>
    </reaction>
</comment>
<dbReference type="Pfam" id="PF16113">
    <property type="entry name" value="ECH_2"/>
    <property type="match status" value="1"/>
</dbReference>
<evidence type="ECO:0000313" key="5">
    <source>
        <dbReference type="EMBL" id="MCL9683432.1"/>
    </source>
</evidence>
<sequence>MIEEVLFSHEGSIGFITLNRPSALNALTLPMIIELQKQLALWKEDERIHAVVLRAAPSNAFCAGGDVRWLYSRRGNDSEQMQFFWHEYRLNHFIHQFGKPYISLMDGITMGGGVGVSMHGSHPVASERFIFAMPETSIGFFPDIGASHLLTQCPGFLGVYLGLTGNRLGPQDAKKTGLVKQIVSSQKMQDMVNELITMDLSEDAHARVDQCLNAYASSHSENEISQIKPMIDVCFSHPTVEMIRNALRSCEGVWAEGVDNTLGQKSPLSLKVTLSQLQKAKGLSLAECLNMDFDLVGHFMRDNDFYEGVRALLVDKDKNPQWKPARLDLISDHSVVNYFERSSFELELIVP</sequence>
<dbReference type="InterPro" id="IPR029045">
    <property type="entry name" value="ClpP/crotonase-like_dom_sf"/>
</dbReference>
<dbReference type="InterPro" id="IPR045004">
    <property type="entry name" value="ECH_dom"/>
</dbReference>
<evidence type="ECO:0000256" key="2">
    <source>
        <dbReference type="ARBA" id="ARBA00011915"/>
    </source>
</evidence>
<protein>
    <recommendedName>
        <fullName evidence="2">3-hydroxyisobutyryl-CoA hydrolase</fullName>
        <ecNumber evidence="2">3.1.2.4</ecNumber>
    </recommendedName>
</protein>
<dbReference type="GO" id="GO:0006574">
    <property type="term" value="P:L-valine catabolic process"/>
    <property type="evidence" value="ECO:0007669"/>
    <property type="project" value="TreeGrafter"/>
</dbReference>
<keyword evidence="3" id="KW-0378">Hydrolase</keyword>
<dbReference type="AlphaFoldDB" id="A0A9X2CZ94"/>
<feature type="domain" description="Enoyl-CoA hydratase/isomerase" evidence="4">
    <location>
        <begin position="13"/>
        <end position="339"/>
    </location>
</feature>
<dbReference type="PANTHER" id="PTHR43176:SF3">
    <property type="entry name" value="3-HYDROXYISOBUTYRYL-COA HYDROLASE, MITOCHONDRIAL"/>
    <property type="match status" value="1"/>
</dbReference>
<proteinExistence type="predicted"/>
<evidence type="ECO:0000256" key="3">
    <source>
        <dbReference type="ARBA" id="ARBA00022801"/>
    </source>
</evidence>
<name>A0A9X2CZ94_9GAMM</name>
<dbReference type="Gene3D" id="3.90.226.10">
    <property type="entry name" value="2-enoyl-CoA Hydratase, Chain A, domain 1"/>
    <property type="match status" value="1"/>
</dbReference>
<dbReference type="InterPro" id="IPR032259">
    <property type="entry name" value="HIBYL-CoA-H"/>
</dbReference>
<dbReference type="PANTHER" id="PTHR43176">
    <property type="entry name" value="3-HYDROXYISOBUTYRYL-COA HYDROLASE-RELATED"/>
    <property type="match status" value="1"/>
</dbReference>
<evidence type="ECO:0000259" key="4">
    <source>
        <dbReference type="Pfam" id="PF16113"/>
    </source>
</evidence>
<dbReference type="SUPFAM" id="SSF52096">
    <property type="entry name" value="ClpP/crotonase"/>
    <property type="match status" value="1"/>
</dbReference>
<keyword evidence="6" id="KW-1185">Reference proteome</keyword>
<dbReference type="RefSeq" id="WP_250423521.1">
    <property type="nucleotide sequence ID" value="NZ_JAJKBJ010000004.1"/>
</dbReference>
<dbReference type="GO" id="GO:0003860">
    <property type="term" value="F:3-hydroxyisobutyryl-CoA hydrolase activity"/>
    <property type="evidence" value="ECO:0007669"/>
    <property type="project" value="UniProtKB-EC"/>
</dbReference>
<dbReference type="EC" id="3.1.2.4" evidence="2"/>
<comment type="caution">
    <text evidence="5">The sequence shown here is derived from an EMBL/GenBank/DDBJ whole genome shotgun (WGS) entry which is preliminary data.</text>
</comment>
<dbReference type="Proteomes" id="UP001139721">
    <property type="component" value="Unassembled WGS sequence"/>
</dbReference>
<evidence type="ECO:0000313" key="6">
    <source>
        <dbReference type="Proteomes" id="UP001139721"/>
    </source>
</evidence>
<accession>A0A9X2CZ94</accession>
<dbReference type="NCBIfam" id="NF004127">
    <property type="entry name" value="PRK05617.1"/>
    <property type="match status" value="1"/>
</dbReference>
<dbReference type="CDD" id="cd06558">
    <property type="entry name" value="crotonase-like"/>
    <property type="match status" value="1"/>
</dbReference>
<organism evidence="5 6">
    <name type="scientific">Legionella maioricensis</name>
    <dbReference type="NCBI Taxonomy" id="2896528"/>
    <lineage>
        <taxon>Bacteria</taxon>
        <taxon>Pseudomonadati</taxon>
        <taxon>Pseudomonadota</taxon>
        <taxon>Gammaproteobacteria</taxon>
        <taxon>Legionellales</taxon>
        <taxon>Legionellaceae</taxon>
        <taxon>Legionella</taxon>
    </lineage>
</organism>